<dbReference type="Proteomes" id="UP000000753">
    <property type="component" value="Chromosome"/>
</dbReference>
<accession>B8CN40</accession>
<evidence type="ECO:0000313" key="1">
    <source>
        <dbReference type="EMBL" id="ACJ28542.1"/>
    </source>
</evidence>
<sequence length="45" mass="5195">MTTTKSALPLAWARFVWKTLDTSRNDIIVDKKTRIYNPEPNALSM</sequence>
<dbReference type="AlphaFoldDB" id="B8CN40"/>
<evidence type="ECO:0000313" key="2">
    <source>
        <dbReference type="Proteomes" id="UP000000753"/>
    </source>
</evidence>
<reference evidence="1 2" key="1">
    <citation type="journal article" date="2008" name="PLoS ONE">
        <title>Environmental adaptation: genomic analysis of the piezotolerant and psychrotolerant deep-sea iron reducing bacterium Shewanella piezotolerans WP3.</title>
        <authorList>
            <person name="Wang F."/>
            <person name="Wang J."/>
            <person name="Jian H."/>
            <person name="Zhang B."/>
            <person name="Li S."/>
            <person name="Wang F."/>
            <person name="Zeng X."/>
            <person name="Gao L."/>
            <person name="Bartlett D.H."/>
            <person name="Yu J."/>
            <person name="Hu S."/>
            <person name="Xiao X."/>
        </authorList>
    </citation>
    <scope>NUCLEOTIDE SEQUENCE [LARGE SCALE GENOMIC DNA]</scope>
    <source>
        <strain evidence="2">WP3 / JCM 13877</strain>
    </source>
</reference>
<keyword evidence="2" id="KW-1185">Reference proteome</keyword>
<organism evidence="1 2">
    <name type="scientific">Shewanella piezotolerans (strain WP3 / JCM 13877)</name>
    <dbReference type="NCBI Taxonomy" id="225849"/>
    <lineage>
        <taxon>Bacteria</taxon>
        <taxon>Pseudomonadati</taxon>
        <taxon>Pseudomonadota</taxon>
        <taxon>Gammaproteobacteria</taxon>
        <taxon>Alteromonadales</taxon>
        <taxon>Shewanellaceae</taxon>
        <taxon>Shewanella</taxon>
    </lineage>
</organism>
<dbReference type="HOGENOM" id="CLU_3205220_0_0_6"/>
<dbReference type="STRING" id="225849.swp_1776"/>
<dbReference type="EMBL" id="CP000472">
    <property type="protein sequence ID" value="ACJ28542.1"/>
    <property type="molecule type" value="Genomic_DNA"/>
</dbReference>
<proteinExistence type="predicted"/>
<protein>
    <submittedName>
        <fullName evidence="1">Uncharacterized protein</fullName>
    </submittedName>
</protein>
<gene>
    <name evidence="1" type="ordered locus">swp_1776</name>
</gene>
<dbReference type="KEGG" id="swp:swp_1776"/>
<name>B8CN40_SHEPW</name>